<dbReference type="Proteomes" id="UP000001070">
    <property type="component" value="Unassembled WGS sequence"/>
</dbReference>
<evidence type="ECO:0000313" key="2">
    <source>
        <dbReference type="EMBL" id="EDW05023.1"/>
    </source>
</evidence>
<dbReference type="AlphaFoldDB" id="B4K393"/>
<keyword evidence="3" id="KW-1185">Reference proteome</keyword>
<evidence type="ECO:0000256" key="1">
    <source>
        <dbReference type="SAM" id="MobiDB-lite"/>
    </source>
</evidence>
<dbReference type="PhylomeDB" id="B4K393"/>
<name>B4K393_DROGR</name>
<protein>
    <submittedName>
        <fullName evidence="2">GH10046</fullName>
    </submittedName>
</protein>
<sequence>MEEMVTPSASTRNEVSRDEDPNLSTAAGTRDCSLGLLDALNAASPPDIYMIKCSGSGTVRVMPSGIDANSAIQRLFTDKRIPFHSCQLKRDRGFRVVSGDCIHPCRKLIASEMNWPELGTQCVVSKLS</sequence>
<evidence type="ECO:0000313" key="3">
    <source>
        <dbReference type="Proteomes" id="UP000001070"/>
    </source>
</evidence>
<proteinExistence type="predicted"/>
<organism evidence="3">
    <name type="scientific">Drosophila grimshawi</name>
    <name type="common">Hawaiian fruit fly</name>
    <name type="synonym">Idiomyia grimshawi</name>
    <dbReference type="NCBI Taxonomy" id="7222"/>
    <lineage>
        <taxon>Eukaryota</taxon>
        <taxon>Metazoa</taxon>
        <taxon>Ecdysozoa</taxon>
        <taxon>Arthropoda</taxon>
        <taxon>Hexapoda</taxon>
        <taxon>Insecta</taxon>
        <taxon>Pterygota</taxon>
        <taxon>Neoptera</taxon>
        <taxon>Endopterygota</taxon>
        <taxon>Diptera</taxon>
        <taxon>Brachycera</taxon>
        <taxon>Muscomorpha</taxon>
        <taxon>Ephydroidea</taxon>
        <taxon>Drosophilidae</taxon>
        <taxon>Drosophila</taxon>
        <taxon>Hawaiian Drosophila</taxon>
    </lineage>
</organism>
<accession>B4K393</accession>
<reference evidence="2 3" key="1">
    <citation type="journal article" date="2007" name="Nature">
        <title>Evolution of genes and genomes on the Drosophila phylogeny.</title>
        <authorList>
            <consortium name="Drosophila 12 Genomes Consortium"/>
            <person name="Clark A.G."/>
            <person name="Eisen M.B."/>
            <person name="Smith D.R."/>
            <person name="Bergman C.M."/>
            <person name="Oliver B."/>
            <person name="Markow T.A."/>
            <person name="Kaufman T.C."/>
            <person name="Kellis M."/>
            <person name="Gelbart W."/>
            <person name="Iyer V.N."/>
            <person name="Pollard D.A."/>
            <person name="Sackton T.B."/>
            <person name="Larracuente A.M."/>
            <person name="Singh N.D."/>
            <person name="Abad J.P."/>
            <person name="Abt D.N."/>
            <person name="Adryan B."/>
            <person name="Aguade M."/>
            <person name="Akashi H."/>
            <person name="Anderson W.W."/>
            <person name="Aquadro C.F."/>
            <person name="Ardell D.H."/>
            <person name="Arguello R."/>
            <person name="Artieri C.G."/>
            <person name="Barbash D.A."/>
            <person name="Barker D."/>
            <person name="Barsanti P."/>
            <person name="Batterham P."/>
            <person name="Batzoglou S."/>
            <person name="Begun D."/>
            <person name="Bhutkar A."/>
            <person name="Blanco E."/>
            <person name="Bosak S.A."/>
            <person name="Bradley R.K."/>
            <person name="Brand A.D."/>
            <person name="Brent M.R."/>
            <person name="Brooks A.N."/>
            <person name="Brown R.H."/>
            <person name="Butlin R.K."/>
            <person name="Caggese C."/>
            <person name="Calvi B.R."/>
            <person name="Bernardo de Carvalho A."/>
            <person name="Caspi A."/>
            <person name="Castrezana S."/>
            <person name="Celniker S.E."/>
            <person name="Chang J.L."/>
            <person name="Chapple C."/>
            <person name="Chatterji S."/>
            <person name="Chinwalla A."/>
            <person name="Civetta A."/>
            <person name="Clifton S.W."/>
            <person name="Comeron J.M."/>
            <person name="Costello J.C."/>
            <person name="Coyne J.A."/>
            <person name="Daub J."/>
            <person name="David R.G."/>
            <person name="Delcher A.L."/>
            <person name="Delehaunty K."/>
            <person name="Do C.B."/>
            <person name="Ebling H."/>
            <person name="Edwards K."/>
            <person name="Eickbush T."/>
            <person name="Evans J.D."/>
            <person name="Filipski A."/>
            <person name="Findeiss S."/>
            <person name="Freyhult E."/>
            <person name="Fulton L."/>
            <person name="Fulton R."/>
            <person name="Garcia A.C."/>
            <person name="Gardiner A."/>
            <person name="Garfield D.A."/>
            <person name="Garvin B.E."/>
            <person name="Gibson G."/>
            <person name="Gilbert D."/>
            <person name="Gnerre S."/>
            <person name="Godfrey J."/>
            <person name="Good R."/>
            <person name="Gotea V."/>
            <person name="Gravely B."/>
            <person name="Greenberg A.J."/>
            <person name="Griffiths-Jones S."/>
            <person name="Gross S."/>
            <person name="Guigo R."/>
            <person name="Gustafson E.A."/>
            <person name="Haerty W."/>
            <person name="Hahn M.W."/>
            <person name="Halligan D.L."/>
            <person name="Halpern A.L."/>
            <person name="Halter G.M."/>
            <person name="Han M.V."/>
            <person name="Heger A."/>
            <person name="Hillier L."/>
            <person name="Hinrichs A.S."/>
            <person name="Holmes I."/>
            <person name="Hoskins R.A."/>
            <person name="Hubisz M.J."/>
            <person name="Hultmark D."/>
            <person name="Huntley M.A."/>
            <person name="Jaffe D.B."/>
            <person name="Jagadeeshan S."/>
            <person name="Jeck W.R."/>
            <person name="Johnson J."/>
            <person name="Jones C.D."/>
            <person name="Jordan W.C."/>
            <person name="Karpen G.H."/>
            <person name="Kataoka E."/>
            <person name="Keightley P.D."/>
            <person name="Kheradpour P."/>
            <person name="Kirkness E.F."/>
            <person name="Koerich L.B."/>
            <person name="Kristiansen K."/>
            <person name="Kudrna D."/>
            <person name="Kulathinal R.J."/>
            <person name="Kumar S."/>
            <person name="Kwok R."/>
            <person name="Lander E."/>
            <person name="Langley C.H."/>
            <person name="Lapoint R."/>
            <person name="Lazzaro B.P."/>
            <person name="Lee S.J."/>
            <person name="Levesque L."/>
            <person name="Li R."/>
            <person name="Lin C.F."/>
            <person name="Lin M.F."/>
            <person name="Lindblad-Toh K."/>
            <person name="Llopart A."/>
            <person name="Long M."/>
            <person name="Low L."/>
            <person name="Lozovsky E."/>
            <person name="Lu J."/>
            <person name="Luo M."/>
            <person name="Machado C.A."/>
            <person name="Makalowski W."/>
            <person name="Marzo M."/>
            <person name="Matsuda M."/>
            <person name="Matzkin L."/>
            <person name="McAllister B."/>
            <person name="McBride C.S."/>
            <person name="McKernan B."/>
            <person name="McKernan K."/>
            <person name="Mendez-Lago M."/>
            <person name="Minx P."/>
            <person name="Mollenhauer M.U."/>
            <person name="Montooth K."/>
            <person name="Mount S.M."/>
            <person name="Mu X."/>
            <person name="Myers E."/>
            <person name="Negre B."/>
            <person name="Newfeld S."/>
            <person name="Nielsen R."/>
            <person name="Noor M.A."/>
            <person name="O'Grady P."/>
            <person name="Pachter L."/>
            <person name="Papaceit M."/>
            <person name="Parisi M.J."/>
            <person name="Parisi M."/>
            <person name="Parts L."/>
            <person name="Pedersen J.S."/>
            <person name="Pesole G."/>
            <person name="Phillippy A.M."/>
            <person name="Ponting C.P."/>
            <person name="Pop M."/>
            <person name="Porcelli D."/>
            <person name="Powell J.R."/>
            <person name="Prohaska S."/>
            <person name="Pruitt K."/>
            <person name="Puig M."/>
            <person name="Quesneville H."/>
            <person name="Ram K.R."/>
            <person name="Rand D."/>
            <person name="Rasmussen M.D."/>
            <person name="Reed L.K."/>
            <person name="Reenan R."/>
            <person name="Reily A."/>
            <person name="Remington K.A."/>
            <person name="Rieger T.T."/>
            <person name="Ritchie M.G."/>
            <person name="Robin C."/>
            <person name="Rogers Y.H."/>
            <person name="Rohde C."/>
            <person name="Rozas J."/>
            <person name="Rubenfield M.J."/>
            <person name="Ruiz A."/>
            <person name="Russo S."/>
            <person name="Salzberg S.L."/>
            <person name="Sanchez-Gracia A."/>
            <person name="Saranga D.J."/>
            <person name="Sato H."/>
            <person name="Schaeffer S.W."/>
            <person name="Schatz M.C."/>
            <person name="Schlenke T."/>
            <person name="Schwartz R."/>
            <person name="Segarra C."/>
            <person name="Singh R.S."/>
            <person name="Sirot L."/>
            <person name="Sirota M."/>
            <person name="Sisneros N.B."/>
            <person name="Smith C.D."/>
            <person name="Smith T.F."/>
            <person name="Spieth J."/>
            <person name="Stage D.E."/>
            <person name="Stark A."/>
            <person name="Stephan W."/>
            <person name="Strausberg R.L."/>
            <person name="Strempel S."/>
            <person name="Sturgill D."/>
            <person name="Sutton G."/>
            <person name="Sutton G.G."/>
            <person name="Tao W."/>
            <person name="Teichmann S."/>
            <person name="Tobari Y.N."/>
            <person name="Tomimura Y."/>
            <person name="Tsolas J.M."/>
            <person name="Valente V.L."/>
            <person name="Venter E."/>
            <person name="Venter J.C."/>
            <person name="Vicario S."/>
            <person name="Vieira F.G."/>
            <person name="Vilella A.J."/>
            <person name="Villasante A."/>
            <person name="Walenz B."/>
            <person name="Wang J."/>
            <person name="Wasserman M."/>
            <person name="Watts T."/>
            <person name="Wilson D."/>
            <person name="Wilson R.K."/>
            <person name="Wing R.A."/>
            <person name="Wolfner M.F."/>
            <person name="Wong A."/>
            <person name="Wong G.K."/>
            <person name="Wu C.I."/>
            <person name="Wu G."/>
            <person name="Yamamoto D."/>
            <person name="Yang H.P."/>
            <person name="Yang S.P."/>
            <person name="Yorke J.A."/>
            <person name="Yoshida K."/>
            <person name="Zdobnov E."/>
            <person name="Zhang P."/>
            <person name="Zhang Y."/>
            <person name="Zimin A.V."/>
            <person name="Baldwin J."/>
            <person name="Abdouelleil A."/>
            <person name="Abdulkadir J."/>
            <person name="Abebe A."/>
            <person name="Abera B."/>
            <person name="Abreu J."/>
            <person name="Acer S.C."/>
            <person name="Aftuck L."/>
            <person name="Alexander A."/>
            <person name="An P."/>
            <person name="Anderson E."/>
            <person name="Anderson S."/>
            <person name="Arachi H."/>
            <person name="Azer M."/>
            <person name="Bachantsang P."/>
            <person name="Barry A."/>
            <person name="Bayul T."/>
            <person name="Berlin A."/>
            <person name="Bessette D."/>
            <person name="Bloom T."/>
            <person name="Blye J."/>
            <person name="Boguslavskiy L."/>
            <person name="Bonnet C."/>
            <person name="Boukhgalter B."/>
            <person name="Bourzgui I."/>
            <person name="Brown A."/>
            <person name="Cahill P."/>
            <person name="Channer S."/>
            <person name="Cheshatsang Y."/>
            <person name="Chuda L."/>
            <person name="Citroen M."/>
            <person name="Collymore A."/>
            <person name="Cooke P."/>
            <person name="Costello M."/>
            <person name="D'Aco K."/>
            <person name="Daza R."/>
            <person name="De Haan G."/>
            <person name="DeGray S."/>
            <person name="DeMaso C."/>
            <person name="Dhargay N."/>
            <person name="Dooley K."/>
            <person name="Dooley E."/>
            <person name="Doricent M."/>
            <person name="Dorje P."/>
            <person name="Dorjee K."/>
            <person name="Dupes A."/>
            <person name="Elong R."/>
            <person name="Falk J."/>
            <person name="Farina A."/>
            <person name="Faro S."/>
            <person name="Ferguson D."/>
            <person name="Fisher S."/>
            <person name="Foley C.D."/>
            <person name="Franke A."/>
            <person name="Friedrich D."/>
            <person name="Gadbois L."/>
            <person name="Gearin G."/>
            <person name="Gearin C.R."/>
            <person name="Giannoukos G."/>
            <person name="Goode T."/>
            <person name="Graham J."/>
            <person name="Grandbois E."/>
            <person name="Grewal S."/>
            <person name="Gyaltsen K."/>
            <person name="Hafez N."/>
            <person name="Hagos B."/>
            <person name="Hall J."/>
            <person name="Henson C."/>
            <person name="Hollinger A."/>
            <person name="Honan T."/>
            <person name="Huard M.D."/>
            <person name="Hughes L."/>
            <person name="Hurhula B."/>
            <person name="Husby M.E."/>
            <person name="Kamat A."/>
            <person name="Kanga B."/>
            <person name="Kashin S."/>
            <person name="Khazanovich D."/>
            <person name="Kisner P."/>
            <person name="Lance K."/>
            <person name="Lara M."/>
            <person name="Lee W."/>
            <person name="Lennon N."/>
            <person name="Letendre F."/>
            <person name="LeVine R."/>
            <person name="Lipovsky A."/>
            <person name="Liu X."/>
            <person name="Liu J."/>
            <person name="Liu S."/>
            <person name="Lokyitsang T."/>
            <person name="Lokyitsang Y."/>
            <person name="Lubonja R."/>
            <person name="Lui A."/>
            <person name="MacDonald P."/>
            <person name="Magnisalis V."/>
            <person name="Maru K."/>
            <person name="Matthews C."/>
            <person name="McCusker W."/>
            <person name="McDonough S."/>
            <person name="Mehta T."/>
            <person name="Meldrim J."/>
            <person name="Meneus L."/>
            <person name="Mihai O."/>
            <person name="Mihalev A."/>
            <person name="Mihova T."/>
            <person name="Mittelman R."/>
            <person name="Mlenga V."/>
            <person name="Montmayeur A."/>
            <person name="Mulrain L."/>
            <person name="Navidi A."/>
            <person name="Naylor J."/>
            <person name="Negash T."/>
            <person name="Nguyen T."/>
            <person name="Nguyen N."/>
            <person name="Nicol R."/>
            <person name="Norbu C."/>
            <person name="Norbu N."/>
            <person name="Novod N."/>
            <person name="O'Neill B."/>
            <person name="Osman S."/>
            <person name="Markiewicz E."/>
            <person name="Oyono O.L."/>
            <person name="Patti C."/>
            <person name="Phunkhang P."/>
            <person name="Pierre F."/>
            <person name="Priest M."/>
            <person name="Raghuraman S."/>
            <person name="Rege F."/>
            <person name="Reyes R."/>
            <person name="Rise C."/>
            <person name="Rogov P."/>
            <person name="Ross K."/>
            <person name="Ryan E."/>
            <person name="Settipalli S."/>
            <person name="Shea T."/>
            <person name="Sherpa N."/>
            <person name="Shi L."/>
            <person name="Shih D."/>
            <person name="Sparrow T."/>
            <person name="Spaulding J."/>
            <person name="Stalker J."/>
            <person name="Stange-Thomann N."/>
            <person name="Stavropoulos S."/>
            <person name="Stone C."/>
            <person name="Strader C."/>
            <person name="Tesfaye S."/>
            <person name="Thomson T."/>
            <person name="Thoulutsang Y."/>
            <person name="Thoulutsang D."/>
            <person name="Topham K."/>
            <person name="Topping I."/>
            <person name="Tsamla T."/>
            <person name="Vassiliev H."/>
            <person name="Vo A."/>
            <person name="Wangchuk T."/>
            <person name="Wangdi T."/>
            <person name="Weiand M."/>
            <person name="Wilkinson J."/>
            <person name="Wilson A."/>
            <person name="Yadav S."/>
            <person name="Young G."/>
            <person name="Yu Q."/>
            <person name="Zembek L."/>
            <person name="Zhong D."/>
            <person name="Zimmer A."/>
            <person name="Zwirko Z."/>
            <person name="Jaffe D.B."/>
            <person name="Alvarez P."/>
            <person name="Brockman W."/>
            <person name="Butler J."/>
            <person name="Chin C."/>
            <person name="Gnerre S."/>
            <person name="Grabherr M."/>
            <person name="Kleber M."/>
            <person name="Mauceli E."/>
            <person name="MacCallum I."/>
        </authorList>
    </citation>
    <scope>NUCLEOTIDE SEQUENCE [LARGE SCALE GENOMIC DNA]</scope>
    <source>
        <strain evidence="3">Tucson 15287-2541.00</strain>
    </source>
</reference>
<gene>
    <name evidence="2" type="primary">Dgri\GH10046</name>
    <name evidence="2" type="ORF">Dgri_GH10046</name>
</gene>
<dbReference type="EMBL" id="CH921267">
    <property type="protein sequence ID" value="EDW05023.1"/>
    <property type="molecule type" value="Genomic_DNA"/>
</dbReference>
<dbReference type="InParanoid" id="B4K393"/>
<feature type="region of interest" description="Disordered" evidence="1">
    <location>
        <begin position="1"/>
        <end position="27"/>
    </location>
</feature>
<dbReference type="HOGENOM" id="CLU_1961867_0_0_1"/>